<dbReference type="Gene3D" id="3.90.180.10">
    <property type="entry name" value="Medium-chain alcohol dehydrogenases, catalytic domain"/>
    <property type="match status" value="1"/>
</dbReference>
<keyword evidence="2 5" id="KW-0479">Metal-binding</keyword>
<evidence type="ECO:0000256" key="2">
    <source>
        <dbReference type="ARBA" id="ARBA00022723"/>
    </source>
</evidence>
<comment type="similarity">
    <text evidence="5">Belongs to the zinc-containing alcohol dehydrogenase family.</text>
</comment>
<keyword evidence="3 5" id="KW-0862">Zinc</keyword>
<evidence type="ECO:0000313" key="7">
    <source>
        <dbReference type="EMBL" id="GES25558.1"/>
    </source>
</evidence>
<organism evidence="7 8">
    <name type="scientific">Acrocarpospora pleiomorpha</name>
    <dbReference type="NCBI Taxonomy" id="90975"/>
    <lineage>
        <taxon>Bacteria</taxon>
        <taxon>Bacillati</taxon>
        <taxon>Actinomycetota</taxon>
        <taxon>Actinomycetes</taxon>
        <taxon>Streptosporangiales</taxon>
        <taxon>Streptosporangiaceae</taxon>
        <taxon>Acrocarpospora</taxon>
    </lineage>
</organism>
<dbReference type="Gene3D" id="3.40.50.720">
    <property type="entry name" value="NAD(P)-binding Rossmann-like Domain"/>
    <property type="match status" value="1"/>
</dbReference>
<reference evidence="7 8" key="1">
    <citation type="submission" date="2019-10" db="EMBL/GenBank/DDBJ databases">
        <title>Whole genome shotgun sequence of Acrocarpospora pleiomorpha NBRC 16267.</title>
        <authorList>
            <person name="Ichikawa N."/>
            <person name="Kimura A."/>
            <person name="Kitahashi Y."/>
            <person name="Komaki H."/>
            <person name="Oguchi A."/>
        </authorList>
    </citation>
    <scope>NUCLEOTIDE SEQUENCE [LARGE SCALE GENOMIC DNA]</scope>
    <source>
        <strain evidence="7 8">NBRC 16267</strain>
    </source>
</reference>
<dbReference type="SMART" id="SM00829">
    <property type="entry name" value="PKS_ER"/>
    <property type="match status" value="1"/>
</dbReference>
<evidence type="ECO:0000256" key="3">
    <source>
        <dbReference type="ARBA" id="ARBA00022833"/>
    </source>
</evidence>
<dbReference type="PANTHER" id="PTHR43401:SF5">
    <property type="entry name" value="ALCOHOL DEHYDROGENASE-RELATED"/>
    <property type="match status" value="1"/>
</dbReference>
<evidence type="ECO:0000259" key="6">
    <source>
        <dbReference type="SMART" id="SM00829"/>
    </source>
</evidence>
<dbReference type="InterPro" id="IPR036291">
    <property type="entry name" value="NAD(P)-bd_dom_sf"/>
</dbReference>
<dbReference type="GO" id="GO:0008270">
    <property type="term" value="F:zinc ion binding"/>
    <property type="evidence" value="ECO:0007669"/>
    <property type="project" value="InterPro"/>
</dbReference>
<dbReference type="InterPro" id="IPR011032">
    <property type="entry name" value="GroES-like_sf"/>
</dbReference>
<sequence>MKALRVTRGEAGAHLAEVPVPVPQDDEVLIQVTAAGLCGTDVQAAFRPEARLITRPELTLGHEPAGRIVALGRAVRGWATGDRVAVSSIVICGRCHLCSQGMSEICARGSIIGLNHDGAVAEYMTAPAVNLVRLPDAVTDEVGAILTDAIPTPFHALYQRGRLQPGETVAVFGVGGLGQHAVQLAKAFGAARIIAVDIRAEQLEHALSLGADHAFRADDEKLGDLIREANGGRGVDLAGVFVGSSAAIAAAFRSVGKGGRMVVVGLTDDNLVLPPSAALARREISIIGSGGFRLDTIEQLVALVAAGRLDFSRSVSNVLELDEAESALDLLRGHHGSVRRVVVAPKGE</sequence>
<dbReference type="PANTHER" id="PTHR43401">
    <property type="entry name" value="L-THREONINE 3-DEHYDROGENASE"/>
    <property type="match status" value="1"/>
</dbReference>
<dbReference type="SUPFAM" id="SSF51735">
    <property type="entry name" value="NAD(P)-binding Rossmann-fold domains"/>
    <property type="match status" value="1"/>
</dbReference>
<dbReference type="InterPro" id="IPR050129">
    <property type="entry name" value="Zn_alcohol_dh"/>
</dbReference>
<dbReference type="Pfam" id="PF00107">
    <property type="entry name" value="ADH_zinc_N"/>
    <property type="match status" value="1"/>
</dbReference>
<keyword evidence="8" id="KW-1185">Reference proteome</keyword>
<dbReference type="GO" id="GO:0016491">
    <property type="term" value="F:oxidoreductase activity"/>
    <property type="evidence" value="ECO:0007669"/>
    <property type="project" value="UniProtKB-KW"/>
</dbReference>
<proteinExistence type="inferred from homology"/>
<evidence type="ECO:0000256" key="5">
    <source>
        <dbReference type="RuleBase" id="RU361277"/>
    </source>
</evidence>
<gene>
    <name evidence="7" type="ORF">Aple_084570</name>
</gene>
<dbReference type="Proteomes" id="UP000377595">
    <property type="component" value="Unassembled WGS sequence"/>
</dbReference>
<keyword evidence="4" id="KW-0560">Oxidoreductase</keyword>
<evidence type="ECO:0000256" key="1">
    <source>
        <dbReference type="ARBA" id="ARBA00001947"/>
    </source>
</evidence>
<dbReference type="CDD" id="cd08254">
    <property type="entry name" value="hydroxyacyl_CoA_DH"/>
    <property type="match status" value="1"/>
</dbReference>
<comment type="caution">
    <text evidence="7">The sequence shown here is derived from an EMBL/GenBank/DDBJ whole genome shotgun (WGS) entry which is preliminary data.</text>
</comment>
<protein>
    <submittedName>
        <fullName evidence="7">Alcohol dehydrogenase</fullName>
    </submittedName>
</protein>
<evidence type="ECO:0000313" key="8">
    <source>
        <dbReference type="Proteomes" id="UP000377595"/>
    </source>
</evidence>
<dbReference type="RefSeq" id="WP_170321937.1">
    <property type="nucleotide sequence ID" value="NZ_BAAAHM010000052.1"/>
</dbReference>
<dbReference type="PROSITE" id="PS00059">
    <property type="entry name" value="ADH_ZINC"/>
    <property type="match status" value="1"/>
</dbReference>
<dbReference type="InterPro" id="IPR013149">
    <property type="entry name" value="ADH-like_C"/>
</dbReference>
<dbReference type="Pfam" id="PF08240">
    <property type="entry name" value="ADH_N"/>
    <property type="match status" value="1"/>
</dbReference>
<dbReference type="SUPFAM" id="SSF50129">
    <property type="entry name" value="GroES-like"/>
    <property type="match status" value="1"/>
</dbReference>
<comment type="cofactor">
    <cofactor evidence="1 5">
        <name>Zn(2+)</name>
        <dbReference type="ChEBI" id="CHEBI:29105"/>
    </cofactor>
</comment>
<dbReference type="EMBL" id="BLAF01000069">
    <property type="protein sequence ID" value="GES25558.1"/>
    <property type="molecule type" value="Genomic_DNA"/>
</dbReference>
<feature type="domain" description="Enoyl reductase (ER)" evidence="6">
    <location>
        <begin position="12"/>
        <end position="343"/>
    </location>
</feature>
<dbReference type="InterPro" id="IPR020843">
    <property type="entry name" value="ER"/>
</dbReference>
<evidence type="ECO:0000256" key="4">
    <source>
        <dbReference type="ARBA" id="ARBA00023002"/>
    </source>
</evidence>
<name>A0A5M3Y3R3_9ACTN</name>
<accession>A0A5M3Y3R3</accession>
<dbReference type="InterPro" id="IPR013154">
    <property type="entry name" value="ADH-like_N"/>
</dbReference>
<dbReference type="AlphaFoldDB" id="A0A5M3Y3R3"/>
<dbReference type="InterPro" id="IPR002328">
    <property type="entry name" value="ADH_Zn_CS"/>
</dbReference>